<gene>
    <name evidence="2" type="ORF">GPY61_25165</name>
</gene>
<evidence type="ECO:0000313" key="3">
    <source>
        <dbReference type="Proteomes" id="UP000443353"/>
    </source>
</evidence>
<sequence length="328" mass="35898">MRFAIVEGTKSVAGLLFWSAGHVVNALVLLAGGIYVLFCVAWLHAPLLDVLRVTATMALPVLGLAWLCRWGGRRLWKPAPAPSPVRRGLVAVAGVAVVIACGSVVRTGVRDYQCSVDRSRHAAGTQKDGVEHVCAIDLDRYDIGFQSLARATRKLAFPPVDLAHTPFAQFESLGGRAEFVNDIPSRLYRGFRMPDGHQVTLFEHDMSADGSRSWRDPKDEPERINGLPARLVILETSSGKAVSVLSWFEGRRGYQLWVDANVVRVPLRDRLFALAASLPRAIPACPNEPPRPPLRFDADGNPVAEPMPQVLTQAQMDAIVDGSRRPCK</sequence>
<dbReference type="AlphaFoldDB" id="A0A7X3G3X8"/>
<organism evidence="2 3">
    <name type="scientific">Massilia cellulosiltytica</name>
    <dbReference type="NCBI Taxonomy" id="2683234"/>
    <lineage>
        <taxon>Bacteria</taxon>
        <taxon>Pseudomonadati</taxon>
        <taxon>Pseudomonadota</taxon>
        <taxon>Betaproteobacteria</taxon>
        <taxon>Burkholderiales</taxon>
        <taxon>Oxalobacteraceae</taxon>
        <taxon>Telluria group</taxon>
        <taxon>Massilia</taxon>
    </lineage>
</organism>
<keyword evidence="1" id="KW-1133">Transmembrane helix</keyword>
<dbReference type="EMBL" id="WSES01000008">
    <property type="protein sequence ID" value="MVW63217.1"/>
    <property type="molecule type" value="Genomic_DNA"/>
</dbReference>
<dbReference type="Proteomes" id="UP000443353">
    <property type="component" value="Unassembled WGS sequence"/>
</dbReference>
<feature type="transmembrane region" description="Helical" evidence="1">
    <location>
        <begin position="12"/>
        <end position="44"/>
    </location>
</feature>
<proteinExistence type="predicted"/>
<comment type="caution">
    <text evidence="2">The sequence shown here is derived from an EMBL/GenBank/DDBJ whole genome shotgun (WGS) entry which is preliminary data.</text>
</comment>
<feature type="transmembrane region" description="Helical" evidence="1">
    <location>
        <begin position="50"/>
        <end position="68"/>
    </location>
</feature>
<name>A0A7X3G3X8_9BURK</name>
<reference evidence="2 3" key="1">
    <citation type="submission" date="2019-12" db="EMBL/GenBank/DDBJ databases">
        <authorList>
            <person name="Li C."/>
            <person name="Zhao J."/>
        </authorList>
    </citation>
    <scope>NUCLEOTIDE SEQUENCE [LARGE SCALE GENOMIC DNA]</scope>
    <source>
        <strain evidence="2 3">NEAU-DD11</strain>
    </source>
</reference>
<evidence type="ECO:0000256" key="1">
    <source>
        <dbReference type="SAM" id="Phobius"/>
    </source>
</evidence>
<protein>
    <submittedName>
        <fullName evidence="2">Uncharacterized protein</fullName>
    </submittedName>
</protein>
<accession>A0A7X3G3X8</accession>
<feature type="transmembrane region" description="Helical" evidence="1">
    <location>
        <begin position="89"/>
        <end position="109"/>
    </location>
</feature>
<keyword evidence="3" id="KW-1185">Reference proteome</keyword>
<dbReference type="RefSeq" id="WP_056136538.1">
    <property type="nucleotide sequence ID" value="NZ_WSES01000008.1"/>
</dbReference>
<keyword evidence="1" id="KW-0812">Transmembrane</keyword>
<keyword evidence="1" id="KW-0472">Membrane</keyword>
<evidence type="ECO:0000313" key="2">
    <source>
        <dbReference type="EMBL" id="MVW63217.1"/>
    </source>
</evidence>